<dbReference type="PANTHER" id="PTHR33165">
    <property type="entry name" value="F-BOX DOMAIN CONTAINING PROTEIN-LIKE-RELATED"/>
    <property type="match status" value="1"/>
</dbReference>
<gene>
    <name evidence="3" type="ORF">SETIT_9G488600v2</name>
</gene>
<reference evidence="3" key="1">
    <citation type="journal article" date="2012" name="Nat. Biotechnol.">
        <title>Reference genome sequence of the model plant Setaria.</title>
        <authorList>
            <person name="Bennetzen J.L."/>
            <person name="Schmutz J."/>
            <person name="Wang H."/>
            <person name="Percifield R."/>
            <person name="Hawkins J."/>
            <person name="Pontaroli A.C."/>
            <person name="Estep M."/>
            <person name="Feng L."/>
            <person name="Vaughn J.N."/>
            <person name="Grimwood J."/>
            <person name="Jenkins J."/>
            <person name="Barry K."/>
            <person name="Lindquist E."/>
            <person name="Hellsten U."/>
            <person name="Deshpande S."/>
            <person name="Wang X."/>
            <person name="Wu X."/>
            <person name="Mitros T."/>
            <person name="Triplett J."/>
            <person name="Yang X."/>
            <person name="Ye C.Y."/>
            <person name="Mauro-Herrera M."/>
            <person name="Wang L."/>
            <person name="Li P."/>
            <person name="Sharma M."/>
            <person name="Sharma R."/>
            <person name="Ronald P.C."/>
            <person name="Panaud O."/>
            <person name="Kellogg E.A."/>
            <person name="Brutnell T.P."/>
            <person name="Doust A.N."/>
            <person name="Tuskan G.A."/>
            <person name="Rokhsar D."/>
            <person name="Devos K.M."/>
        </authorList>
    </citation>
    <scope>NUCLEOTIDE SEQUENCE [LARGE SCALE GENOMIC DNA]</scope>
    <source>
        <strain evidence="3">Yugu1</strain>
    </source>
</reference>
<dbReference type="OrthoDB" id="651477at2759"/>
<organism evidence="3">
    <name type="scientific">Setaria italica</name>
    <name type="common">Foxtail millet</name>
    <name type="synonym">Panicum italicum</name>
    <dbReference type="NCBI Taxonomy" id="4555"/>
    <lineage>
        <taxon>Eukaryota</taxon>
        <taxon>Viridiplantae</taxon>
        <taxon>Streptophyta</taxon>
        <taxon>Embryophyta</taxon>
        <taxon>Tracheophyta</taxon>
        <taxon>Spermatophyta</taxon>
        <taxon>Magnoliopsida</taxon>
        <taxon>Liliopsida</taxon>
        <taxon>Poales</taxon>
        <taxon>Poaceae</taxon>
        <taxon>PACMAD clade</taxon>
        <taxon>Panicoideae</taxon>
        <taxon>Panicodae</taxon>
        <taxon>Paniceae</taxon>
        <taxon>Cenchrinae</taxon>
        <taxon>Setaria</taxon>
    </lineage>
</organism>
<accession>A0A368STW0</accession>
<feature type="region of interest" description="Disordered" evidence="1">
    <location>
        <begin position="1"/>
        <end position="40"/>
    </location>
</feature>
<reference evidence="3" key="2">
    <citation type="submission" date="2015-07" db="EMBL/GenBank/DDBJ databases">
        <authorList>
            <person name="Noorani M."/>
        </authorList>
    </citation>
    <scope>NUCLEOTIDE SEQUENCE</scope>
    <source>
        <strain evidence="3">Yugu1</strain>
    </source>
</reference>
<sequence>MILTRTEVSEMPQFSERSGRCQAQERGSPGASGGDVPVRNRKKTEALVHYSPHEWRDWANLLPELVGEISGQLLSHDVAEYLCFRAVCKPWRELTADPRARLRQPVLPTQLDDPGAAYNDGYQILTPSIVRDAGPCRSLLNMATAASLGVDLPALSTHCHICAADGLLLLHKLTKVIRLLDPLSNVVTDFPAISSIVDAEPPSSWDTFPRCSGFPGRSSAMLCLKEGVTNIIFARPGDAHWTLVSSGQASHPTYDIHGRLLYYTLLSLGGRCYVSSPEDSVYQVELRPLPRLVEVVDQRRFAEYDNICYKRIISFLVASTGGRMLMVRGGLTSRIEVLEVDIANRRLVPVRSLGRWAVFVGKTHCLHISTETFPSIAADAIYLGCLHQQTRQFSIYHISNKKNHRRTEPPHKFVFSLDRGLAPAASPCNLDQYLVCYVDRSHARNNILASCYLTS</sequence>
<evidence type="ECO:0000313" key="3">
    <source>
        <dbReference type="EMBL" id="RCV45877.1"/>
    </source>
</evidence>
<dbReference type="Pfam" id="PF03478">
    <property type="entry name" value="Beta-prop_KIB1-4"/>
    <property type="match status" value="1"/>
</dbReference>
<dbReference type="EMBL" id="CM003536">
    <property type="protein sequence ID" value="RCV45877.1"/>
    <property type="molecule type" value="Genomic_DNA"/>
</dbReference>
<proteinExistence type="predicted"/>
<dbReference type="PANTHER" id="PTHR33165:SF85">
    <property type="entry name" value="OS08G0285100 PROTEIN"/>
    <property type="match status" value="1"/>
</dbReference>
<dbReference type="AlphaFoldDB" id="A0A368STW0"/>
<dbReference type="InterPro" id="IPR005174">
    <property type="entry name" value="KIB1-4_b-propeller"/>
</dbReference>
<evidence type="ECO:0000259" key="2">
    <source>
        <dbReference type="Pfam" id="PF03478"/>
    </source>
</evidence>
<evidence type="ECO:0000256" key="1">
    <source>
        <dbReference type="SAM" id="MobiDB-lite"/>
    </source>
</evidence>
<feature type="domain" description="KIB1-4 beta-propeller" evidence="2">
    <location>
        <begin position="149"/>
        <end position="383"/>
    </location>
</feature>
<name>A0A368STW0_SETIT</name>
<protein>
    <recommendedName>
        <fullName evidence="2">KIB1-4 beta-propeller domain-containing protein</fullName>
    </recommendedName>
</protein>